<proteinExistence type="predicted"/>
<keyword evidence="5" id="KW-1185">Reference proteome</keyword>
<dbReference type="NCBIfam" id="TIGR01894">
    <property type="entry name" value="cas_TM1795_cmr1"/>
    <property type="match status" value="1"/>
</dbReference>
<dbReference type="EMBL" id="CP061081">
    <property type="protein sequence ID" value="QNT07311.1"/>
    <property type="molecule type" value="Genomic_DNA"/>
</dbReference>
<dbReference type="Proteomes" id="UP000516370">
    <property type="component" value="Chromosome"/>
</dbReference>
<evidence type="ECO:0000256" key="1">
    <source>
        <dbReference type="ARBA" id="ARBA00023118"/>
    </source>
</evidence>
<gene>
    <name evidence="4" type="primary">cmr1</name>
    <name evidence="4" type="ORF">IBG28_06700</name>
</gene>
<dbReference type="RefSeq" id="WP_111606460.1">
    <property type="nucleotide sequence ID" value="NZ_BMLJ01000007.1"/>
</dbReference>
<dbReference type="InterPro" id="IPR007522">
    <property type="entry name" value="CRISPR-assoc_prot_TM1795"/>
</dbReference>
<evidence type="ECO:0000313" key="4">
    <source>
        <dbReference type="EMBL" id="QNT07311.1"/>
    </source>
</evidence>
<dbReference type="KEGG" id="mard:IBG28_06700"/>
<feature type="domain" description="CRISPR type III-associated protein" evidence="3">
    <location>
        <begin position="29"/>
        <end position="185"/>
    </location>
</feature>
<dbReference type="OrthoDB" id="190500at2"/>
<dbReference type="GO" id="GO:0051607">
    <property type="term" value="P:defense response to virus"/>
    <property type="evidence" value="ECO:0007669"/>
    <property type="project" value="UniProtKB-KW"/>
</dbReference>
<sequence>MRRQIDGELLKGLSNELNKETEKQWQTYKCTLVTPMYGGGVEAGKVDTAMPIRASSIRGQLRFWWRIACGPKDPKELFKRETAIWGGIGDEGAKASKVQIRVKCKKINSNHLERSKSIKGFGVKYILGAADEVSCLLSGYEFVLEVHYKDQVLDEEKAQVEETLRWWASFGGIGGRTRRGFGAIKIEGLKPVYETEMKGLMKLEFISDSNGKKSFNSAEDAWKKATELFYQFRQGKGIGRNEGQGSRPGRSRWPEPDQLRRMTKKHKTDHDPVHPAGNVFPRAAFGLPIIFDFNDRTNKEPNTMTLLPKGEQRMASPLIICPYKDGEKWRAAALLLPNWQVTLVEELELSPSPSHIQPKSWPSADQVSERNRLANTIEPMKQSNGEVRPNDPLSAFLDYFKQGQ</sequence>
<reference evidence="4 5" key="1">
    <citation type="submission" date="2020-09" db="EMBL/GenBank/DDBJ databases">
        <title>Complete genome sequence of an Arctic sea ice bacterium Marinomonas arctica BSI20414.</title>
        <authorList>
            <person name="Liao L."/>
            <person name="Chen B."/>
        </authorList>
    </citation>
    <scope>NUCLEOTIDE SEQUENCE [LARGE SCALE GENOMIC DNA]</scope>
    <source>
        <strain evidence="4 5">BSI20414</strain>
    </source>
</reference>
<organism evidence="4 5">
    <name type="scientific">Marinomonas arctica</name>
    <dbReference type="NCBI Taxonomy" id="383750"/>
    <lineage>
        <taxon>Bacteria</taxon>
        <taxon>Pseudomonadati</taxon>
        <taxon>Pseudomonadota</taxon>
        <taxon>Gammaproteobacteria</taxon>
        <taxon>Oceanospirillales</taxon>
        <taxon>Oceanospirillaceae</taxon>
        <taxon>Marinomonas</taxon>
    </lineage>
</organism>
<protein>
    <submittedName>
        <fullName evidence="4">Type III-B CRISPR module RAMP protein Cmr1</fullName>
    </submittedName>
</protein>
<evidence type="ECO:0000313" key="5">
    <source>
        <dbReference type="Proteomes" id="UP000516370"/>
    </source>
</evidence>
<dbReference type="InterPro" id="IPR005537">
    <property type="entry name" value="RAMP_III_fam"/>
</dbReference>
<evidence type="ECO:0000256" key="2">
    <source>
        <dbReference type="SAM" id="MobiDB-lite"/>
    </source>
</evidence>
<feature type="region of interest" description="Disordered" evidence="2">
    <location>
        <begin position="237"/>
        <end position="277"/>
    </location>
</feature>
<dbReference type="AlphaFoldDB" id="A0A7H1J9Z5"/>
<name>A0A7H1J9Z5_9GAMM</name>
<evidence type="ECO:0000259" key="3">
    <source>
        <dbReference type="Pfam" id="PF03787"/>
    </source>
</evidence>
<dbReference type="Pfam" id="PF03787">
    <property type="entry name" value="RAMPs"/>
    <property type="match status" value="1"/>
</dbReference>
<keyword evidence="1" id="KW-0051">Antiviral defense</keyword>
<accession>A0A7H1J9Z5</accession>